<proteinExistence type="predicted"/>
<dbReference type="InterPro" id="IPR005467">
    <property type="entry name" value="His_kinase_dom"/>
</dbReference>
<dbReference type="GO" id="GO:0030295">
    <property type="term" value="F:protein kinase activator activity"/>
    <property type="evidence" value="ECO:0007669"/>
    <property type="project" value="TreeGrafter"/>
</dbReference>
<evidence type="ECO:0000256" key="1">
    <source>
        <dbReference type="ARBA" id="ARBA00000085"/>
    </source>
</evidence>
<keyword evidence="3" id="KW-0597">Phosphoprotein</keyword>
<evidence type="ECO:0000313" key="10">
    <source>
        <dbReference type="Proteomes" id="UP000198717"/>
    </source>
</evidence>
<dbReference type="SUPFAM" id="SSF55785">
    <property type="entry name" value="PYP-like sensor domain (PAS domain)"/>
    <property type="match status" value="2"/>
</dbReference>
<evidence type="ECO:0000256" key="5">
    <source>
        <dbReference type="ARBA" id="ARBA00022777"/>
    </source>
</evidence>
<dbReference type="AlphaFoldDB" id="A0A511HMP5"/>
<dbReference type="Proteomes" id="UP000321224">
    <property type="component" value="Unassembled WGS sequence"/>
</dbReference>
<evidence type="ECO:0000256" key="2">
    <source>
        <dbReference type="ARBA" id="ARBA00012438"/>
    </source>
</evidence>
<dbReference type="EMBL" id="BJVY01000055">
    <property type="protein sequence ID" value="GEL74840.1"/>
    <property type="molecule type" value="Genomic_DNA"/>
</dbReference>
<dbReference type="SUPFAM" id="SSF47384">
    <property type="entry name" value="Homodimeric domain of signal transducing histidine kinase"/>
    <property type="match status" value="1"/>
</dbReference>
<dbReference type="Proteomes" id="UP000198717">
    <property type="component" value="Unassembled WGS sequence"/>
</dbReference>
<dbReference type="PANTHER" id="PTHR42878:SF15">
    <property type="entry name" value="BACTERIOPHYTOCHROME"/>
    <property type="match status" value="1"/>
</dbReference>
<evidence type="ECO:0000313" key="8">
    <source>
        <dbReference type="EMBL" id="GEL74840.1"/>
    </source>
</evidence>
<dbReference type="Gene3D" id="3.30.565.10">
    <property type="entry name" value="Histidine kinase-like ATPase, C-terminal domain"/>
    <property type="match status" value="1"/>
</dbReference>
<dbReference type="PROSITE" id="PS50109">
    <property type="entry name" value="HIS_KIN"/>
    <property type="match status" value="1"/>
</dbReference>
<dbReference type="Gene3D" id="1.10.287.130">
    <property type="match status" value="1"/>
</dbReference>
<name>A0A511HMP5_9BACT</name>
<dbReference type="Pfam" id="PF13426">
    <property type="entry name" value="PAS_9"/>
    <property type="match status" value="1"/>
</dbReference>
<dbReference type="Pfam" id="PF08448">
    <property type="entry name" value="PAS_4"/>
    <property type="match status" value="1"/>
</dbReference>
<dbReference type="InterPro" id="IPR036890">
    <property type="entry name" value="HATPase_C_sf"/>
</dbReference>
<organism evidence="8 11">
    <name type="scientific">Myxococcus virescens</name>
    <dbReference type="NCBI Taxonomy" id="83456"/>
    <lineage>
        <taxon>Bacteria</taxon>
        <taxon>Pseudomonadati</taxon>
        <taxon>Myxococcota</taxon>
        <taxon>Myxococcia</taxon>
        <taxon>Myxococcales</taxon>
        <taxon>Cystobacterineae</taxon>
        <taxon>Myxococcaceae</taxon>
        <taxon>Myxococcus</taxon>
    </lineage>
</organism>
<dbReference type="InterPro" id="IPR035965">
    <property type="entry name" value="PAS-like_dom_sf"/>
</dbReference>
<dbReference type="Pfam" id="PF02518">
    <property type="entry name" value="HATPase_c"/>
    <property type="match status" value="1"/>
</dbReference>
<evidence type="ECO:0000259" key="7">
    <source>
        <dbReference type="PROSITE" id="PS50109"/>
    </source>
</evidence>
<dbReference type="InterPro" id="IPR000014">
    <property type="entry name" value="PAS"/>
</dbReference>
<dbReference type="CDD" id="cd00082">
    <property type="entry name" value="HisKA"/>
    <property type="match status" value="1"/>
</dbReference>
<dbReference type="PANTHER" id="PTHR42878">
    <property type="entry name" value="TWO-COMPONENT HISTIDINE KINASE"/>
    <property type="match status" value="1"/>
</dbReference>
<dbReference type="InterPro" id="IPR004358">
    <property type="entry name" value="Sig_transdc_His_kin-like_C"/>
</dbReference>
<evidence type="ECO:0000313" key="11">
    <source>
        <dbReference type="Proteomes" id="UP000321224"/>
    </source>
</evidence>
<dbReference type="CDD" id="cd00075">
    <property type="entry name" value="HATPase"/>
    <property type="match status" value="1"/>
</dbReference>
<dbReference type="GO" id="GO:0000156">
    <property type="term" value="F:phosphorelay response regulator activity"/>
    <property type="evidence" value="ECO:0007669"/>
    <property type="project" value="TreeGrafter"/>
</dbReference>
<protein>
    <recommendedName>
        <fullName evidence="2">histidine kinase</fullName>
        <ecNumber evidence="2">2.7.13.3</ecNumber>
    </recommendedName>
</protein>
<dbReference type="InterPro" id="IPR003661">
    <property type="entry name" value="HisK_dim/P_dom"/>
</dbReference>
<dbReference type="Pfam" id="PF00512">
    <property type="entry name" value="HisKA"/>
    <property type="match status" value="1"/>
</dbReference>
<evidence type="ECO:0000313" key="9">
    <source>
        <dbReference type="EMBL" id="SDF25724.1"/>
    </source>
</evidence>
<dbReference type="SMART" id="SM00091">
    <property type="entry name" value="PAS"/>
    <property type="match status" value="2"/>
</dbReference>
<accession>A0A511HMP5</accession>
<dbReference type="SMART" id="SM00387">
    <property type="entry name" value="HATPase_c"/>
    <property type="match status" value="1"/>
</dbReference>
<dbReference type="SUPFAM" id="SSF55874">
    <property type="entry name" value="ATPase domain of HSP90 chaperone/DNA topoisomerase II/histidine kinase"/>
    <property type="match status" value="1"/>
</dbReference>
<evidence type="ECO:0000256" key="4">
    <source>
        <dbReference type="ARBA" id="ARBA00022679"/>
    </source>
</evidence>
<keyword evidence="10" id="KW-1185">Reference proteome</keyword>
<evidence type="ECO:0000256" key="6">
    <source>
        <dbReference type="ARBA" id="ARBA00023136"/>
    </source>
</evidence>
<dbReference type="RefSeq" id="WP_090495693.1">
    <property type="nucleotide sequence ID" value="NZ_BJVY01000055.1"/>
</dbReference>
<dbReference type="InterPro" id="IPR003594">
    <property type="entry name" value="HATPase_dom"/>
</dbReference>
<comment type="caution">
    <text evidence="8">The sequence shown here is derived from an EMBL/GenBank/DDBJ whole genome shotgun (WGS) entry which is preliminary data.</text>
</comment>
<dbReference type="InterPro" id="IPR036097">
    <property type="entry name" value="HisK_dim/P_sf"/>
</dbReference>
<keyword evidence="5 9" id="KW-0418">Kinase</keyword>
<dbReference type="GO" id="GO:0007234">
    <property type="term" value="P:osmosensory signaling via phosphorelay pathway"/>
    <property type="evidence" value="ECO:0007669"/>
    <property type="project" value="TreeGrafter"/>
</dbReference>
<reference evidence="8 11" key="2">
    <citation type="submission" date="2019-07" db="EMBL/GenBank/DDBJ databases">
        <title>Whole genome shotgun sequence of Myxococcus virescens NBRC 100334.</title>
        <authorList>
            <person name="Hosoyama A."/>
            <person name="Uohara A."/>
            <person name="Ohji S."/>
            <person name="Ichikawa N."/>
        </authorList>
    </citation>
    <scope>NUCLEOTIDE SEQUENCE [LARGE SCALE GENOMIC DNA]</scope>
    <source>
        <strain evidence="8 11">NBRC 100334</strain>
    </source>
</reference>
<dbReference type="InterPro" id="IPR013656">
    <property type="entry name" value="PAS_4"/>
</dbReference>
<reference evidence="9 10" key="1">
    <citation type="submission" date="2016-10" db="EMBL/GenBank/DDBJ databases">
        <authorList>
            <person name="Varghese N."/>
            <person name="Submissions S."/>
        </authorList>
    </citation>
    <scope>NUCLEOTIDE SEQUENCE [LARGE SCALE GENOMIC DNA]</scope>
    <source>
        <strain evidence="9 10">DSM 2260</strain>
    </source>
</reference>
<dbReference type="NCBIfam" id="TIGR00229">
    <property type="entry name" value="sensory_box"/>
    <property type="match status" value="1"/>
</dbReference>
<dbReference type="CDD" id="cd00130">
    <property type="entry name" value="PAS"/>
    <property type="match status" value="1"/>
</dbReference>
<dbReference type="GO" id="GO:0016020">
    <property type="term" value="C:membrane"/>
    <property type="evidence" value="ECO:0007669"/>
    <property type="project" value="UniProtKB-SubCell"/>
</dbReference>
<comment type="catalytic activity">
    <reaction evidence="1">
        <text>ATP + protein L-histidine = ADP + protein N-phospho-L-histidine.</text>
        <dbReference type="EC" id="2.7.13.3"/>
    </reaction>
</comment>
<feature type="domain" description="Histidine kinase" evidence="7">
    <location>
        <begin position="277"/>
        <end position="489"/>
    </location>
</feature>
<gene>
    <name evidence="8" type="ORF">MVI01_66240</name>
    <name evidence="9" type="ORF">SAMN04488504_12644</name>
</gene>
<dbReference type="Gene3D" id="3.30.450.20">
    <property type="entry name" value="PAS domain"/>
    <property type="match status" value="2"/>
</dbReference>
<dbReference type="EMBL" id="FNAJ01000026">
    <property type="protein sequence ID" value="SDF25724.1"/>
    <property type="molecule type" value="Genomic_DNA"/>
</dbReference>
<dbReference type="PRINTS" id="PR00344">
    <property type="entry name" value="BCTRLSENSOR"/>
</dbReference>
<dbReference type="InterPro" id="IPR050351">
    <property type="entry name" value="BphY/WalK/GraS-like"/>
</dbReference>
<keyword evidence="6" id="KW-0472">Membrane</keyword>
<sequence length="492" mass="53667">MSQSLLHRYSEGPSTLAAPEEARPFLGALLSAAGCGVALLDRELRPVWVNATLAALSGLEPRAHVGRPLAELWPQVAQALSPLLARALSGEDVTDAPVRGVLAPAAGERHLRVGLSPALQGGALAGVALWVRDETERFLEEQRLRARESHMRSLADVACDGHFLHDNGIVMDANRAMSQLLGYASPSEMIGRHLADYVAPEFRSQVGLVLSRGLEAPYEVVVLRRDGQRLPLEVLGRYVTWEGRQVRLVAVWDISSRKAAEELSANTEQFRHQMLGAVDAELRAPLQSLREGTRSLQRLDGLEEPQRTLVSQVARSARRMERMLQELMDFTRTRLAGGLALRPEPAVLDAVVARVVEERRREHPERTLHLEAEGDLRGHWDTHRLAQLADNLLSSVLHQGAEDSPVTLRAVGAVGGVTLCVRSPGLTVAAEERSSLFEPFRRERGATPEGLGLGLYIARQIAVAHGGKLAVESCSEGGMSFTAWLPREGPGH</sequence>
<dbReference type="EC" id="2.7.13.3" evidence="2"/>
<dbReference type="GO" id="GO:0000155">
    <property type="term" value="F:phosphorelay sensor kinase activity"/>
    <property type="evidence" value="ECO:0007669"/>
    <property type="project" value="InterPro"/>
</dbReference>
<keyword evidence="4" id="KW-0808">Transferase</keyword>
<evidence type="ECO:0000256" key="3">
    <source>
        <dbReference type="ARBA" id="ARBA00022553"/>
    </source>
</evidence>